<dbReference type="AlphaFoldDB" id="A0A4R7ZEL4"/>
<keyword evidence="2" id="KW-1185">Reference proteome</keyword>
<comment type="caution">
    <text evidence="1">The sequence shown here is derived from an EMBL/GenBank/DDBJ whole genome shotgun (WGS) entry which is preliminary data.</text>
</comment>
<dbReference type="Proteomes" id="UP000294743">
    <property type="component" value="Unassembled WGS sequence"/>
</dbReference>
<evidence type="ECO:0000313" key="1">
    <source>
        <dbReference type="EMBL" id="TDW16073.1"/>
    </source>
</evidence>
<accession>A0A4R7ZEL4</accession>
<proteinExistence type="predicted"/>
<gene>
    <name evidence="1" type="ORF">EDD63_12917</name>
</gene>
<name>A0A4R7ZEL4_9FIRM</name>
<organism evidence="1 2">
    <name type="scientific">Breznakia blatticola</name>
    <dbReference type="NCBI Taxonomy" id="1754012"/>
    <lineage>
        <taxon>Bacteria</taxon>
        <taxon>Bacillati</taxon>
        <taxon>Bacillota</taxon>
        <taxon>Erysipelotrichia</taxon>
        <taxon>Erysipelotrichales</taxon>
        <taxon>Erysipelotrichaceae</taxon>
        <taxon>Breznakia</taxon>
    </lineage>
</organism>
<dbReference type="RefSeq" id="WP_134170246.1">
    <property type="nucleotide sequence ID" value="NZ_SODD01000029.1"/>
</dbReference>
<evidence type="ECO:0000313" key="2">
    <source>
        <dbReference type="Proteomes" id="UP000294743"/>
    </source>
</evidence>
<sequence>MSVRVNHKYISSFLNKLQAKVKTTINQVKYSSATTLSTQERISFQANETFTIHKSIHNYFKRDMGKVETISKSFKNLDTKIGDEIGK</sequence>
<reference evidence="1 2" key="1">
    <citation type="submission" date="2019-03" db="EMBL/GenBank/DDBJ databases">
        <title>Genomic Encyclopedia of Type Strains, Phase IV (KMG-IV): sequencing the most valuable type-strain genomes for metagenomic binning, comparative biology and taxonomic classification.</title>
        <authorList>
            <person name="Goeker M."/>
        </authorList>
    </citation>
    <scope>NUCLEOTIDE SEQUENCE [LARGE SCALE GENOMIC DNA]</scope>
    <source>
        <strain evidence="1 2">DSM 28867</strain>
    </source>
</reference>
<dbReference type="EMBL" id="SODD01000029">
    <property type="protein sequence ID" value="TDW16073.1"/>
    <property type="molecule type" value="Genomic_DNA"/>
</dbReference>
<protein>
    <submittedName>
        <fullName evidence="1">Uncharacterized protein</fullName>
    </submittedName>
</protein>